<dbReference type="InterPro" id="IPR011045">
    <property type="entry name" value="N2O_reductase_N"/>
</dbReference>
<dbReference type="Proteomes" id="UP001357485">
    <property type="component" value="Unassembled WGS sequence"/>
</dbReference>
<dbReference type="InterPro" id="IPR019405">
    <property type="entry name" value="Lactonase_7-beta_prop"/>
</dbReference>
<feature type="signal peptide" evidence="2">
    <location>
        <begin position="1"/>
        <end position="19"/>
    </location>
</feature>
<organism evidence="3 4">
    <name type="scientific">Cryomyces antarcticus</name>
    <dbReference type="NCBI Taxonomy" id="329879"/>
    <lineage>
        <taxon>Eukaryota</taxon>
        <taxon>Fungi</taxon>
        <taxon>Dikarya</taxon>
        <taxon>Ascomycota</taxon>
        <taxon>Pezizomycotina</taxon>
        <taxon>Dothideomycetes</taxon>
        <taxon>Dothideomycetes incertae sedis</taxon>
        <taxon>Cryomyces</taxon>
    </lineage>
</organism>
<dbReference type="PANTHER" id="PTHR30344">
    <property type="entry name" value="6-PHOSPHOGLUCONOLACTONASE-RELATED"/>
    <property type="match status" value="1"/>
</dbReference>
<dbReference type="SUPFAM" id="SSF50974">
    <property type="entry name" value="Nitrous oxide reductase, N-terminal domain"/>
    <property type="match status" value="1"/>
</dbReference>
<evidence type="ECO:0000313" key="4">
    <source>
        <dbReference type="Proteomes" id="UP001357485"/>
    </source>
</evidence>
<dbReference type="EMBL" id="JAVRRA010000176">
    <property type="protein sequence ID" value="KAK5291073.1"/>
    <property type="molecule type" value="Genomic_DNA"/>
</dbReference>
<dbReference type="Pfam" id="PF10282">
    <property type="entry name" value="Lactonase"/>
    <property type="match status" value="2"/>
</dbReference>
<comment type="similarity">
    <text evidence="1">Belongs to the cycloisomerase 2 family.</text>
</comment>
<feature type="chain" id="PRO_5047167906" description="3-carboxymuconate cyclase" evidence="2">
    <location>
        <begin position="20"/>
        <end position="379"/>
    </location>
</feature>
<protein>
    <recommendedName>
        <fullName evidence="5">3-carboxymuconate cyclase</fullName>
    </recommendedName>
</protein>
<evidence type="ECO:0000313" key="3">
    <source>
        <dbReference type="EMBL" id="KAK5291073.1"/>
    </source>
</evidence>
<keyword evidence="4" id="KW-1185">Reference proteome</keyword>
<reference evidence="3 4" key="1">
    <citation type="submission" date="2023-08" db="EMBL/GenBank/DDBJ databases">
        <title>Black Yeasts Isolated from many extreme environments.</title>
        <authorList>
            <person name="Coleine C."/>
            <person name="Stajich J.E."/>
            <person name="Selbmann L."/>
        </authorList>
    </citation>
    <scope>NUCLEOTIDE SEQUENCE [LARGE SCALE GENOMIC DNA]</scope>
    <source>
        <strain evidence="3 4">CCFEE 536</strain>
    </source>
</reference>
<accession>A0ABR0M9I1</accession>
<evidence type="ECO:0008006" key="5">
    <source>
        <dbReference type="Google" id="ProtNLM"/>
    </source>
</evidence>
<gene>
    <name evidence="3" type="ORF">LTR16_002346</name>
</gene>
<dbReference type="Gene3D" id="2.130.10.10">
    <property type="entry name" value="YVTN repeat-like/Quinoprotein amine dehydrogenase"/>
    <property type="match status" value="2"/>
</dbReference>
<evidence type="ECO:0000256" key="1">
    <source>
        <dbReference type="ARBA" id="ARBA00005564"/>
    </source>
</evidence>
<keyword evidence="2" id="KW-0732">Signal</keyword>
<name>A0ABR0M9I1_9PEZI</name>
<sequence length="379" mass="38629">MRATTAILCLTALVAGSLASPANNDKCNPPSGEVGAVFALTNVAAENQVIAFSRDQSGKLTQTGQYSTGGRGQGVDFDTQGGLILSDNRRFLYAVNPADDKISVFSASGSCLNLIQVVDGGDQPLSITLNNGFAYVLDGSVATTQITGFRVSGDGTLQPLANSTKPLSSLIGAPGVIQFSPDGKAIIVTQKVGSSIDVFSVGSDGLATGPIAVAASSGPRPFGATFRNDGVLFVVESGLPSFMNAGLSTYQFDSSTGALAPITMSAKNRQTDGCWVILTKDDKFAYTANFVSGSIASYSVSPDGSVTLINGQAAFPGTTSNPVDLAMSDDGQFLYDLLRGTGGVEGWQIEQDGSINSLGVFGVGGGLPINNGASGLAAF</sequence>
<dbReference type="InterPro" id="IPR050282">
    <property type="entry name" value="Cycloisomerase_2"/>
</dbReference>
<dbReference type="PANTHER" id="PTHR30344:SF1">
    <property type="entry name" value="6-PHOSPHOGLUCONOLACTONASE"/>
    <property type="match status" value="1"/>
</dbReference>
<comment type="caution">
    <text evidence="3">The sequence shown here is derived from an EMBL/GenBank/DDBJ whole genome shotgun (WGS) entry which is preliminary data.</text>
</comment>
<dbReference type="InterPro" id="IPR015943">
    <property type="entry name" value="WD40/YVTN_repeat-like_dom_sf"/>
</dbReference>
<evidence type="ECO:0000256" key="2">
    <source>
        <dbReference type="SAM" id="SignalP"/>
    </source>
</evidence>
<proteinExistence type="inferred from homology"/>